<reference evidence="1 2" key="1">
    <citation type="submission" date="2016-10" db="EMBL/GenBank/DDBJ databases">
        <authorList>
            <person name="Varghese N."/>
            <person name="Submissions S."/>
        </authorList>
    </citation>
    <scope>NUCLEOTIDE SEQUENCE [LARGE SCALE GENOMIC DNA]</scope>
    <source>
        <strain evidence="1 2">CIP 109853</strain>
    </source>
</reference>
<organism evidence="1 2">
    <name type="scientific">Pseudomonas cuatrocienegasensis</name>
    <dbReference type="NCBI Taxonomy" id="543360"/>
    <lineage>
        <taxon>Bacteria</taxon>
        <taxon>Pseudomonadati</taxon>
        <taxon>Pseudomonadota</taxon>
        <taxon>Gammaproteobacteria</taxon>
        <taxon>Pseudomonadales</taxon>
        <taxon>Pseudomonadaceae</taxon>
        <taxon>Pseudomonas</taxon>
    </lineage>
</organism>
<accession>A0ABY1B827</accession>
<dbReference type="InterPro" id="IPR050767">
    <property type="entry name" value="Sel1_AlgK"/>
</dbReference>
<dbReference type="PANTHER" id="PTHR11102:SF160">
    <property type="entry name" value="ERAD-ASSOCIATED E3 UBIQUITIN-PROTEIN LIGASE COMPONENT HRD3"/>
    <property type="match status" value="1"/>
</dbReference>
<dbReference type="InterPro" id="IPR053440">
    <property type="entry name" value="Alginate_biosynth_AlgK"/>
</dbReference>
<evidence type="ECO:0000313" key="2">
    <source>
        <dbReference type="Proteomes" id="UP000198512"/>
    </source>
</evidence>
<dbReference type="NCBIfam" id="NF038194">
    <property type="entry name" value="AlgK_TPR_lipo"/>
    <property type="match status" value="1"/>
</dbReference>
<dbReference type="PROSITE" id="PS51257">
    <property type="entry name" value="PROKAR_LIPOPROTEIN"/>
    <property type="match status" value="1"/>
</dbReference>
<dbReference type="PANTHER" id="PTHR11102">
    <property type="entry name" value="SEL-1-LIKE PROTEIN"/>
    <property type="match status" value="1"/>
</dbReference>
<gene>
    <name evidence="1" type="ORF">SAMN05216600_10447</name>
</gene>
<dbReference type="InterPro" id="IPR006597">
    <property type="entry name" value="Sel1-like"/>
</dbReference>
<keyword evidence="2" id="KW-1185">Reference proteome</keyword>
<dbReference type="InterPro" id="IPR011990">
    <property type="entry name" value="TPR-like_helical_dom_sf"/>
</dbReference>
<dbReference type="EMBL" id="FOFP01000004">
    <property type="protein sequence ID" value="SEQ19584.1"/>
    <property type="molecule type" value="Genomic_DNA"/>
</dbReference>
<comment type="caution">
    <text evidence="1">The sequence shown here is derived from an EMBL/GenBank/DDBJ whole genome shotgun (WGS) entry which is preliminary data.</text>
</comment>
<proteinExistence type="predicted"/>
<dbReference type="SMART" id="SM00671">
    <property type="entry name" value="SEL1"/>
    <property type="match status" value="4"/>
</dbReference>
<dbReference type="Proteomes" id="UP000198512">
    <property type="component" value="Unassembled WGS sequence"/>
</dbReference>
<name>A0ABY1B827_9PSED</name>
<dbReference type="Pfam" id="PF08238">
    <property type="entry name" value="Sel1"/>
    <property type="match status" value="4"/>
</dbReference>
<dbReference type="RefSeq" id="WP_279627080.1">
    <property type="nucleotide sequence ID" value="NZ_FOFP01000004.1"/>
</dbReference>
<protein>
    <submittedName>
        <fullName evidence="1">Alginate biosynthesis protein AlgK</fullName>
    </submittedName>
</protein>
<dbReference type="SUPFAM" id="SSF81901">
    <property type="entry name" value="HCP-like"/>
    <property type="match status" value="2"/>
</dbReference>
<dbReference type="Gene3D" id="1.25.40.10">
    <property type="entry name" value="Tetratricopeptide repeat domain"/>
    <property type="match status" value="1"/>
</dbReference>
<evidence type="ECO:0000313" key="1">
    <source>
        <dbReference type="EMBL" id="SEQ19584.1"/>
    </source>
</evidence>
<sequence>MPIFDSRLAPRGPALPLLALALAVGLGGCAGLPDQRLAAEALKRGDTQTAEQHYRQLAELGYVNAQIGLADLQLANGTPEDLAAAERTYRQAMDSSPRAKARLGKLLARKPGASSEERREAASLLDQAFTAGEPGTLMPLTLLYLQYPQDFPGMNVQSQIATWRQQGHADADLAQILYYRTQGTYDQHLGEIEQICQNMLAQADVCYVELATVYQKQADSERQQALLERLMNGYHSGALPAQRVDAVAQVLADAELGTPNEGKAQEMLEAIAPNYPAAWVSLARLLYDYPALGDIEQMMTYLDNGRAAALPRAELLLGRLYYEGKLVPQDPHKAEQHLRKAAPSEPSANYFLGQIYLRGYLGDIYPQQALDHLLSAARAGQINADQTLAQMFSQGKGIQPDLASAYVFSQLALAKDTPQTTELAHDIELRLPATDQLRARRMLNEERQVRGITLQQLSEMQAQTP</sequence>